<keyword evidence="3" id="KW-1185">Reference proteome</keyword>
<feature type="compositionally biased region" description="Basic residues" evidence="1">
    <location>
        <begin position="129"/>
        <end position="138"/>
    </location>
</feature>
<gene>
    <name evidence="2" type="ORF">TBRA_LOCUS13231</name>
</gene>
<dbReference type="EMBL" id="CADCXV010001126">
    <property type="protein sequence ID" value="CAB0041564.1"/>
    <property type="molecule type" value="Genomic_DNA"/>
</dbReference>
<evidence type="ECO:0000256" key="1">
    <source>
        <dbReference type="SAM" id="MobiDB-lite"/>
    </source>
</evidence>
<evidence type="ECO:0000313" key="3">
    <source>
        <dbReference type="Proteomes" id="UP000479190"/>
    </source>
</evidence>
<feature type="compositionally biased region" description="Basic residues" evidence="1">
    <location>
        <begin position="163"/>
        <end position="185"/>
    </location>
</feature>
<dbReference type="AlphaFoldDB" id="A0A6H5IT77"/>
<name>A0A6H5IT77_9HYME</name>
<reference evidence="2 3" key="1">
    <citation type="submission" date="2020-02" db="EMBL/GenBank/DDBJ databases">
        <authorList>
            <person name="Ferguson B K."/>
        </authorList>
    </citation>
    <scope>NUCLEOTIDE SEQUENCE [LARGE SCALE GENOMIC DNA]</scope>
</reference>
<proteinExistence type="predicted"/>
<feature type="region of interest" description="Disordered" evidence="1">
    <location>
        <begin position="104"/>
        <end position="185"/>
    </location>
</feature>
<accession>A0A6H5IT77</accession>
<organism evidence="2 3">
    <name type="scientific">Trichogramma brassicae</name>
    <dbReference type="NCBI Taxonomy" id="86971"/>
    <lineage>
        <taxon>Eukaryota</taxon>
        <taxon>Metazoa</taxon>
        <taxon>Ecdysozoa</taxon>
        <taxon>Arthropoda</taxon>
        <taxon>Hexapoda</taxon>
        <taxon>Insecta</taxon>
        <taxon>Pterygota</taxon>
        <taxon>Neoptera</taxon>
        <taxon>Endopterygota</taxon>
        <taxon>Hymenoptera</taxon>
        <taxon>Apocrita</taxon>
        <taxon>Proctotrupomorpha</taxon>
        <taxon>Chalcidoidea</taxon>
        <taxon>Trichogrammatidae</taxon>
        <taxon>Trichogramma</taxon>
    </lineage>
</organism>
<sequence length="185" mass="21458">MAIKVTFPPRSGRAQKLELEAPRHTQGRTEPVIITFIVCSRSHDHRQIGGAVDITAKIRLAPHHNTCYRRLQKQVPRYKARSIDEFVELARDAENLHSAEKLYQPPIPSNLSMMPPRQPGTNPKLARNPARRSSRRCRSQSTTSQRRSRSYSIRSCKDSPQRLRQRRRLPRVTVRTTRKGRCHPR</sequence>
<evidence type="ECO:0000313" key="2">
    <source>
        <dbReference type="EMBL" id="CAB0041564.1"/>
    </source>
</evidence>
<feature type="compositionally biased region" description="Low complexity" evidence="1">
    <location>
        <begin position="139"/>
        <end position="154"/>
    </location>
</feature>
<protein>
    <submittedName>
        <fullName evidence="2">Uncharacterized protein</fullName>
    </submittedName>
</protein>
<dbReference type="Proteomes" id="UP000479190">
    <property type="component" value="Unassembled WGS sequence"/>
</dbReference>